<keyword evidence="3" id="KW-1185">Reference proteome</keyword>
<dbReference type="EnsemblMetazoa" id="XM_031922456">
    <property type="protein sequence ID" value="XP_031778316"/>
    <property type="gene ID" value="LOC116416074"/>
</dbReference>
<proteinExistence type="predicted"/>
<feature type="domain" description="DNA helicase Pif1-like 2B" evidence="1">
    <location>
        <begin position="110"/>
        <end position="131"/>
    </location>
</feature>
<dbReference type="SMR" id="A0A7M7T6R0"/>
<dbReference type="Pfam" id="PF21530">
    <property type="entry name" value="Pif1_2B_dom"/>
    <property type="match status" value="1"/>
</dbReference>
<dbReference type="InterPro" id="IPR049163">
    <property type="entry name" value="Pif1-like_2B_dom"/>
</dbReference>
<dbReference type="Proteomes" id="UP000002358">
    <property type="component" value="Unassembled WGS sequence"/>
</dbReference>
<reference evidence="2" key="1">
    <citation type="submission" date="2021-01" db="UniProtKB">
        <authorList>
            <consortium name="EnsemblMetazoa"/>
        </authorList>
    </citation>
    <scope>IDENTIFICATION</scope>
</reference>
<dbReference type="RefSeq" id="XP_031778316.1">
    <property type="nucleotide sequence ID" value="XM_031922456.1"/>
</dbReference>
<dbReference type="PANTHER" id="PTHR10492:SF57">
    <property type="entry name" value="ATP-DEPENDENT DNA HELICASE"/>
    <property type="match status" value="1"/>
</dbReference>
<accession>A0A7M7T6R0</accession>
<dbReference type="GeneID" id="116416074"/>
<dbReference type="InParanoid" id="A0A7M7T6R0"/>
<evidence type="ECO:0000313" key="3">
    <source>
        <dbReference type="Proteomes" id="UP000002358"/>
    </source>
</evidence>
<evidence type="ECO:0000313" key="2">
    <source>
        <dbReference type="EnsemblMetazoa" id="XP_031778316"/>
    </source>
</evidence>
<dbReference type="OrthoDB" id="10053386at2759"/>
<protein>
    <recommendedName>
        <fullName evidence="1">DNA helicase Pif1-like 2B domain-containing protein</fullName>
    </recommendedName>
</protein>
<dbReference type="KEGG" id="nvi:116416074"/>
<name>A0A7M7T6R0_NASVI</name>
<evidence type="ECO:0000259" key="1">
    <source>
        <dbReference type="Pfam" id="PF21530"/>
    </source>
</evidence>
<organism evidence="2 3">
    <name type="scientific">Nasonia vitripennis</name>
    <name type="common">Parasitic wasp</name>
    <dbReference type="NCBI Taxonomy" id="7425"/>
    <lineage>
        <taxon>Eukaryota</taxon>
        <taxon>Metazoa</taxon>
        <taxon>Ecdysozoa</taxon>
        <taxon>Arthropoda</taxon>
        <taxon>Hexapoda</taxon>
        <taxon>Insecta</taxon>
        <taxon>Pterygota</taxon>
        <taxon>Neoptera</taxon>
        <taxon>Endopterygota</taxon>
        <taxon>Hymenoptera</taxon>
        <taxon>Apocrita</taxon>
        <taxon>Proctotrupomorpha</taxon>
        <taxon>Chalcidoidea</taxon>
        <taxon>Pteromalidae</taxon>
        <taxon>Pteromalinae</taxon>
        <taxon>Nasonia</taxon>
    </lineage>
</organism>
<sequence length="147" mass="16889">MRVINCDKEFKQWLLKIGDGKYSIKFKMDNDIALLPTEFLSTVDRIMEIYGDCFDNNNVNKLCERFIPARKKNDVLNINNDILNRMQGDVREYLSVDSCQDDIKQMLPIEFLNSLTPNGLPPHKLRLKVGAAEIISGKQFGKVILIP</sequence>
<dbReference type="AlphaFoldDB" id="A0A7M7T6R0"/>
<dbReference type="PANTHER" id="PTHR10492">
    <property type="match status" value="1"/>
</dbReference>